<sequence>MEIIQMVANICAFVIVFQLTTIIHELGHAVPARIFSKDKVTIYLGVGNSKRNFKIGGLQVVFRGFHPFTGFALWNGDKLTRIGKFLSTLGGPLISLMVGMGSLLIAGKMSNTIYNNLFTLIAYYNLFQFIVTVIPIKYPSWWGAYGGVTSDGYKALAILKEKAEPTN</sequence>
<dbReference type="RefSeq" id="WP_021283885.1">
    <property type="nucleotide sequence ID" value="NZ_JAGGLL010000012.1"/>
</dbReference>
<keyword evidence="1" id="KW-0472">Membrane</keyword>
<dbReference type="Proteomes" id="UP001519308">
    <property type="component" value="Unassembled WGS sequence"/>
</dbReference>
<proteinExistence type="predicted"/>
<keyword evidence="3" id="KW-1185">Reference proteome</keyword>
<evidence type="ECO:0000313" key="3">
    <source>
        <dbReference type="Proteomes" id="UP001519308"/>
    </source>
</evidence>
<keyword evidence="1" id="KW-1133">Transmembrane helix</keyword>
<gene>
    <name evidence="2" type="ORF">J2Z44_001867</name>
</gene>
<keyword evidence="1" id="KW-0812">Transmembrane</keyword>
<reference evidence="2 3" key="1">
    <citation type="submission" date="2021-03" db="EMBL/GenBank/DDBJ databases">
        <title>Genomic Encyclopedia of Type Strains, Phase IV (KMG-IV): sequencing the most valuable type-strain genomes for metagenomic binning, comparative biology and taxonomic classification.</title>
        <authorList>
            <person name="Goeker M."/>
        </authorList>
    </citation>
    <scope>NUCLEOTIDE SEQUENCE [LARGE SCALE GENOMIC DNA]</scope>
    <source>
        <strain evidence="2 3">DSM 28650</strain>
    </source>
</reference>
<dbReference type="EMBL" id="JAGGLL010000012">
    <property type="protein sequence ID" value="MBP2022066.1"/>
    <property type="molecule type" value="Genomic_DNA"/>
</dbReference>
<accession>A0ABS4K4K1</accession>
<name>A0ABS4K4K1_9CLOT</name>
<feature type="transmembrane region" description="Helical" evidence="1">
    <location>
        <begin position="85"/>
        <end position="107"/>
    </location>
</feature>
<comment type="caution">
    <text evidence="2">The sequence shown here is derived from an EMBL/GenBank/DDBJ whole genome shotgun (WGS) entry which is preliminary data.</text>
</comment>
<evidence type="ECO:0000256" key="1">
    <source>
        <dbReference type="SAM" id="Phobius"/>
    </source>
</evidence>
<feature type="transmembrane region" description="Helical" evidence="1">
    <location>
        <begin position="6"/>
        <end position="27"/>
    </location>
</feature>
<feature type="transmembrane region" description="Helical" evidence="1">
    <location>
        <begin position="113"/>
        <end position="134"/>
    </location>
</feature>
<evidence type="ECO:0008006" key="4">
    <source>
        <dbReference type="Google" id="ProtNLM"/>
    </source>
</evidence>
<protein>
    <recommendedName>
        <fullName evidence="4">Peptidase M50 domain-containing protein</fullName>
    </recommendedName>
</protein>
<organism evidence="2 3">
    <name type="scientific">Clostridium punense</name>
    <dbReference type="NCBI Taxonomy" id="1054297"/>
    <lineage>
        <taxon>Bacteria</taxon>
        <taxon>Bacillati</taxon>
        <taxon>Bacillota</taxon>
        <taxon>Clostridia</taxon>
        <taxon>Eubacteriales</taxon>
        <taxon>Clostridiaceae</taxon>
        <taxon>Clostridium</taxon>
    </lineage>
</organism>
<evidence type="ECO:0000313" key="2">
    <source>
        <dbReference type="EMBL" id="MBP2022066.1"/>
    </source>
</evidence>